<evidence type="ECO:0000256" key="5">
    <source>
        <dbReference type="SAM" id="MobiDB-lite"/>
    </source>
</evidence>
<keyword evidence="8" id="KW-1185">Reference proteome</keyword>
<feature type="compositionally biased region" description="Low complexity" evidence="5">
    <location>
        <begin position="187"/>
        <end position="206"/>
    </location>
</feature>
<dbReference type="GO" id="GO:0006355">
    <property type="term" value="P:regulation of DNA-templated transcription"/>
    <property type="evidence" value="ECO:0007669"/>
    <property type="project" value="InterPro"/>
</dbReference>
<feature type="domain" description="Homeobox" evidence="6">
    <location>
        <begin position="254"/>
        <end position="317"/>
    </location>
</feature>
<evidence type="ECO:0000313" key="7">
    <source>
        <dbReference type="EMBL" id="CCH45861.1"/>
    </source>
</evidence>
<reference evidence="7 8" key="1">
    <citation type="journal article" date="2012" name="Eukaryot. Cell">
        <title>Draft genome sequence of Wickerhamomyces ciferrii NRRL Y-1031 F-60-10.</title>
        <authorList>
            <person name="Schneider J."/>
            <person name="Andrea H."/>
            <person name="Blom J."/>
            <person name="Jaenicke S."/>
            <person name="Ruckert C."/>
            <person name="Schorsch C."/>
            <person name="Szczepanowski R."/>
            <person name="Farwick M."/>
            <person name="Goesmann A."/>
            <person name="Puhler A."/>
            <person name="Schaffer S."/>
            <person name="Tauch A."/>
            <person name="Kohler T."/>
            <person name="Brinkrolf K."/>
        </authorList>
    </citation>
    <scope>NUCLEOTIDE SEQUENCE [LARGE SCALE GENOMIC DNA]</scope>
    <source>
        <strain evidence="8">ATCC 14091 / BCRC 22168 / CBS 111 / JCM 3599 / NBRC 0793 / NRRL Y-1031 F-60-10</strain>
    </source>
</reference>
<name>K0KRV5_WICCF</name>
<sequence length="336" mass="38092">MGKMSSSDSTSTSNSPAIEQIKHEQPEAMTTSTSASFNNQMDSPAASTHSSISSNSIMSGVSLPPIGSILKNIESYQNQQQLNDSQLLLEFNQRNSISDSTDKYTFQNNQHRSESTNSIENFQSELIKNEENINDQQQQQQQQQQQRPINLKTQSQPSIPQISSNFQHYQRPNLPNRKTSSFTKTLQQQQQQQSQAQAQQNQPQPQIKDEESRPATPNLTISTSTISESEDLDSLSREASVDSGIESPGSINSNGQNKKRTNLPRETIEILNEWILNNMDNPYPNHTQKRYLLDKTGLSNVQLSNWFINKRRRRLFSNLSGNNGQPIKKKRLIDRL</sequence>
<feature type="compositionally biased region" description="Polar residues" evidence="5">
    <location>
        <begin position="176"/>
        <end position="186"/>
    </location>
</feature>
<evidence type="ECO:0000256" key="3">
    <source>
        <dbReference type="ARBA" id="ARBA00023242"/>
    </source>
</evidence>
<keyword evidence="3 4" id="KW-0539">Nucleus</keyword>
<dbReference type="eggNOG" id="KOG0773">
    <property type="taxonomic scope" value="Eukaryota"/>
</dbReference>
<feature type="compositionally biased region" description="Low complexity" evidence="5">
    <location>
        <begin position="154"/>
        <end position="164"/>
    </location>
</feature>
<dbReference type="CDD" id="cd00086">
    <property type="entry name" value="homeodomain"/>
    <property type="match status" value="1"/>
</dbReference>
<feature type="region of interest" description="Disordered" evidence="5">
    <location>
        <begin position="133"/>
        <end position="264"/>
    </location>
</feature>
<feature type="compositionally biased region" description="Low complexity" evidence="5">
    <location>
        <begin position="43"/>
        <end position="55"/>
    </location>
</feature>
<proteinExistence type="predicted"/>
<dbReference type="EMBL" id="CAIF01000216">
    <property type="protein sequence ID" value="CCH45861.1"/>
    <property type="molecule type" value="Genomic_DNA"/>
</dbReference>
<gene>
    <name evidence="7" type="ORF">BN7_5448</name>
</gene>
<dbReference type="InterPro" id="IPR008422">
    <property type="entry name" value="KN_HD"/>
</dbReference>
<feature type="compositionally biased region" description="Low complexity" evidence="5">
    <location>
        <begin position="1"/>
        <end position="15"/>
    </location>
</feature>
<evidence type="ECO:0000256" key="1">
    <source>
        <dbReference type="ARBA" id="ARBA00023125"/>
    </source>
</evidence>
<feature type="compositionally biased region" description="Low complexity" evidence="5">
    <location>
        <begin position="136"/>
        <end position="146"/>
    </location>
</feature>
<dbReference type="SMART" id="SM00389">
    <property type="entry name" value="HOX"/>
    <property type="match status" value="1"/>
</dbReference>
<keyword evidence="2 4" id="KW-0371">Homeobox</keyword>
<evidence type="ECO:0000313" key="8">
    <source>
        <dbReference type="Proteomes" id="UP000009328"/>
    </source>
</evidence>
<feature type="DNA-binding region" description="Homeobox" evidence="4">
    <location>
        <begin position="256"/>
        <end position="318"/>
    </location>
</feature>
<evidence type="ECO:0000256" key="4">
    <source>
        <dbReference type="PROSITE-ProRule" id="PRU00108"/>
    </source>
</evidence>
<protein>
    <submittedName>
        <fullName evidence="7">BEL1-like homeodomain protein 6</fullName>
    </submittedName>
</protein>
<keyword evidence="1 4" id="KW-0238">DNA-binding</keyword>
<feature type="compositionally biased region" description="Polar residues" evidence="5">
    <location>
        <begin position="28"/>
        <end position="42"/>
    </location>
</feature>
<dbReference type="GO" id="GO:0005634">
    <property type="term" value="C:nucleus"/>
    <property type="evidence" value="ECO:0007669"/>
    <property type="project" value="UniProtKB-SubCell"/>
</dbReference>
<dbReference type="AlphaFoldDB" id="K0KRV5"/>
<feature type="region of interest" description="Disordered" evidence="5">
    <location>
        <begin position="1"/>
        <end position="55"/>
    </location>
</feature>
<evidence type="ECO:0000256" key="2">
    <source>
        <dbReference type="ARBA" id="ARBA00023155"/>
    </source>
</evidence>
<dbReference type="PROSITE" id="PS50071">
    <property type="entry name" value="HOMEOBOX_2"/>
    <property type="match status" value="1"/>
</dbReference>
<comment type="caution">
    <text evidence="7">The sequence shown here is derived from an EMBL/GenBank/DDBJ whole genome shotgun (WGS) entry which is preliminary data.</text>
</comment>
<comment type="subcellular location">
    <subcellularLocation>
        <location evidence="4">Nucleus</location>
    </subcellularLocation>
</comment>
<dbReference type="InParanoid" id="K0KRV5"/>
<dbReference type="Gene3D" id="1.10.10.60">
    <property type="entry name" value="Homeodomain-like"/>
    <property type="match status" value="1"/>
</dbReference>
<evidence type="ECO:0000259" key="6">
    <source>
        <dbReference type="PROSITE" id="PS50071"/>
    </source>
</evidence>
<dbReference type="GO" id="GO:0003677">
    <property type="term" value="F:DNA binding"/>
    <property type="evidence" value="ECO:0007669"/>
    <property type="project" value="UniProtKB-UniRule"/>
</dbReference>
<dbReference type="STRING" id="1206466.K0KRV5"/>
<dbReference type="SUPFAM" id="SSF46689">
    <property type="entry name" value="Homeodomain-like"/>
    <property type="match status" value="1"/>
</dbReference>
<dbReference type="InterPro" id="IPR050224">
    <property type="entry name" value="TALE_homeobox"/>
</dbReference>
<dbReference type="PANTHER" id="PTHR11850">
    <property type="entry name" value="HOMEOBOX PROTEIN TRANSCRIPTION FACTORS"/>
    <property type="match status" value="1"/>
</dbReference>
<dbReference type="Proteomes" id="UP000009328">
    <property type="component" value="Unassembled WGS sequence"/>
</dbReference>
<accession>K0KRV5</accession>
<dbReference type="Pfam" id="PF05920">
    <property type="entry name" value="Homeobox_KN"/>
    <property type="match status" value="1"/>
</dbReference>
<dbReference type="InterPro" id="IPR009057">
    <property type="entry name" value="Homeodomain-like_sf"/>
</dbReference>
<dbReference type="InterPro" id="IPR001356">
    <property type="entry name" value="HD"/>
</dbReference>
<dbReference type="HOGENOM" id="CLU_826924_0_0_1"/>
<organism evidence="7 8">
    <name type="scientific">Wickerhamomyces ciferrii (strain ATCC 14091 / BCRC 22168 / CBS 111 / JCM 3599 / NBRC 0793 / NRRL Y-1031 F-60-10)</name>
    <name type="common">Yeast</name>
    <name type="synonym">Pichia ciferrii</name>
    <dbReference type="NCBI Taxonomy" id="1206466"/>
    <lineage>
        <taxon>Eukaryota</taxon>
        <taxon>Fungi</taxon>
        <taxon>Dikarya</taxon>
        <taxon>Ascomycota</taxon>
        <taxon>Saccharomycotina</taxon>
        <taxon>Saccharomycetes</taxon>
        <taxon>Phaffomycetales</taxon>
        <taxon>Wickerhamomycetaceae</taxon>
        <taxon>Wickerhamomyces</taxon>
    </lineage>
</organism>